<evidence type="ECO:0000256" key="3">
    <source>
        <dbReference type="ARBA" id="ARBA00022723"/>
    </source>
</evidence>
<evidence type="ECO:0000256" key="8">
    <source>
        <dbReference type="ARBA" id="ARBA00039149"/>
    </source>
</evidence>
<dbReference type="GO" id="GO:0005524">
    <property type="term" value="F:ATP binding"/>
    <property type="evidence" value="ECO:0007669"/>
    <property type="project" value="UniProtKB-KW"/>
</dbReference>
<dbReference type="InterPro" id="IPR014729">
    <property type="entry name" value="Rossmann-like_a/b/a_fold"/>
</dbReference>
<evidence type="ECO:0000256" key="1">
    <source>
        <dbReference type="ARBA" id="ARBA00005061"/>
    </source>
</evidence>
<comment type="similarity">
    <text evidence="7">Belongs to the QueC family.</text>
</comment>
<evidence type="ECO:0000313" key="10">
    <source>
        <dbReference type="EMBL" id="SVD24906.1"/>
    </source>
</evidence>
<evidence type="ECO:0000256" key="9">
    <source>
        <dbReference type="ARBA" id="ARBA00047890"/>
    </source>
</evidence>
<keyword evidence="3" id="KW-0479">Metal-binding</keyword>
<name>A0A382TS36_9ZZZZ</name>
<organism evidence="10">
    <name type="scientific">marine metagenome</name>
    <dbReference type="NCBI Taxonomy" id="408172"/>
    <lineage>
        <taxon>unclassified sequences</taxon>
        <taxon>metagenomes</taxon>
        <taxon>ecological metagenomes</taxon>
    </lineage>
</organism>
<dbReference type="Gene3D" id="3.40.50.620">
    <property type="entry name" value="HUPs"/>
    <property type="match status" value="1"/>
</dbReference>
<dbReference type="NCBIfam" id="TIGR00364">
    <property type="entry name" value="7-cyano-7-deazaguanine synthase QueC"/>
    <property type="match status" value="1"/>
</dbReference>
<dbReference type="AlphaFoldDB" id="A0A382TS36"/>
<evidence type="ECO:0000256" key="6">
    <source>
        <dbReference type="ARBA" id="ARBA00022840"/>
    </source>
</evidence>
<evidence type="ECO:0000256" key="7">
    <source>
        <dbReference type="ARBA" id="ARBA00037993"/>
    </source>
</evidence>
<evidence type="ECO:0000256" key="5">
    <source>
        <dbReference type="ARBA" id="ARBA00022833"/>
    </source>
</evidence>
<dbReference type="Pfam" id="PF06508">
    <property type="entry name" value="QueC"/>
    <property type="match status" value="1"/>
</dbReference>
<dbReference type="PANTHER" id="PTHR42914:SF1">
    <property type="entry name" value="7-CYANO-7-DEAZAGUANINE SYNTHASE"/>
    <property type="match status" value="1"/>
</dbReference>
<protein>
    <recommendedName>
        <fullName evidence="8">7-cyano-7-deazaguanine synthase</fullName>
        <ecNumber evidence="8">6.3.4.20</ecNumber>
    </recommendedName>
</protein>
<dbReference type="PANTHER" id="PTHR42914">
    <property type="entry name" value="7-CYANO-7-DEAZAGUANINE SYNTHASE"/>
    <property type="match status" value="1"/>
</dbReference>
<dbReference type="EC" id="6.3.4.20" evidence="8"/>
<reference evidence="10" key="1">
    <citation type="submission" date="2018-05" db="EMBL/GenBank/DDBJ databases">
        <authorList>
            <person name="Lanie J.A."/>
            <person name="Ng W.-L."/>
            <person name="Kazmierczak K.M."/>
            <person name="Andrzejewski T.M."/>
            <person name="Davidsen T.M."/>
            <person name="Wayne K.J."/>
            <person name="Tettelin H."/>
            <person name="Glass J.I."/>
            <person name="Rusch D."/>
            <person name="Podicherti R."/>
            <person name="Tsui H.-C.T."/>
            <person name="Winkler M.E."/>
        </authorList>
    </citation>
    <scope>NUCLEOTIDE SEQUENCE</scope>
</reference>
<dbReference type="PIRSF" id="PIRSF006293">
    <property type="entry name" value="ExsB"/>
    <property type="match status" value="1"/>
</dbReference>
<evidence type="ECO:0000256" key="2">
    <source>
        <dbReference type="ARBA" id="ARBA00022598"/>
    </source>
</evidence>
<gene>
    <name evidence="10" type="ORF">METZ01_LOCUS377760</name>
</gene>
<dbReference type="HAMAP" id="MF_01633">
    <property type="entry name" value="QueC"/>
    <property type="match status" value="1"/>
</dbReference>
<proteinExistence type="inferred from homology"/>
<keyword evidence="6" id="KW-0067">ATP-binding</keyword>
<keyword evidence="2" id="KW-0436">Ligase</keyword>
<comment type="pathway">
    <text evidence="1">Purine metabolism; 7-cyano-7-deazaguanine biosynthesis.</text>
</comment>
<dbReference type="GO" id="GO:0046872">
    <property type="term" value="F:metal ion binding"/>
    <property type="evidence" value="ECO:0007669"/>
    <property type="project" value="UniProtKB-KW"/>
</dbReference>
<evidence type="ECO:0000256" key="4">
    <source>
        <dbReference type="ARBA" id="ARBA00022741"/>
    </source>
</evidence>
<accession>A0A382TS36</accession>
<dbReference type="EMBL" id="UINC01138762">
    <property type="protein sequence ID" value="SVD24906.1"/>
    <property type="molecule type" value="Genomic_DNA"/>
</dbReference>
<keyword evidence="4" id="KW-0547">Nucleotide-binding</keyword>
<dbReference type="GO" id="GO:0016874">
    <property type="term" value="F:ligase activity"/>
    <property type="evidence" value="ECO:0007669"/>
    <property type="project" value="UniProtKB-KW"/>
</dbReference>
<comment type="catalytic activity">
    <reaction evidence="9">
        <text>7-carboxy-7-carbaguanine + NH4(+) + 2 ATP = 7-cyano-7-carbaguanine + 2 AMP + 2 diphosphate + 2 H(+)</text>
        <dbReference type="Rhea" id="RHEA:27982"/>
        <dbReference type="ChEBI" id="CHEBI:15378"/>
        <dbReference type="ChEBI" id="CHEBI:28938"/>
        <dbReference type="ChEBI" id="CHEBI:30616"/>
        <dbReference type="ChEBI" id="CHEBI:33019"/>
        <dbReference type="ChEBI" id="CHEBI:45075"/>
        <dbReference type="ChEBI" id="CHEBI:61036"/>
        <dbReference type="ChEBI" id="CHEBI:456215"/>
        <dbReference type="EC" id="6.3.4.20"/>
    </reaction>
</comment>
<sequence length="223" mass="24619">MKALTVLSGGQDSTTCLYWALANFDENIAITFDYGQKHNREIECAKKIAQDAGVGHEVIEVGNILQGTSPLVNKDYDVEQYKDAESLPGGLEKTFVPSRNMLFLTIASNRAYVNGCDVVITGVSEEDYGGYPDCREEFIKGMENVYVEGLEKDIKILTPLIHLDKKQTVEMAIGLPGCMEAMQYSHTCYNGEFPPCGKCHACLLREKGFELAGVPDPMFAEVN</sequence>
<dbReference type="CDD" id="cd01995">
    <property type="entry name" value="QueC-like"/>
    <property type="match status" value="1"/>
</dbReference>
<dbReference type="SUPFAM" id="SSF52402">
    <property type="entry name" value="Adenine nucleotide alpha hydrolases-like"/>
    <property type="match status" value="1"/>
</dbReference>
<keyword evidence="5" id="KW-0862">Zinc</keyword>
<dbReference type="InterPro" id="IPR018317">
    <property type="entry name" value="QueC"/>
</dbReference>